<sequence length="113" mass="13235">KNLKPQTLVSLSSQPNRRLLNLYASNFKNFKNSFFRVRSDEKFSDLMYDEVDDPLFPFYWTDNPRLIKGAIFEAVSDFEQDTVNFLDSFALMDTADILRCEGNSEALTEYLRK</sequence>
<reference evidence="1 2" key="1">
    <citation type="journal article" date="2014" name="Am. J. Bot.">
        <title>Genome assembly and annotation for red clover (Trifolium pratense; Fabaceae).</title>
        <authorList>
            <person name="Istvanek J."/>
            <person name="Jaros M."/>
            <person name="Krenek A."/>
            <person name="Repkova J."/>
        </authorList>
    </citation>
    <scope>NUCLEOTIDE SEQUENCE [LARGE SCALE GENOMIC DNA]</scope>
    <source>
        <strain evidence="2">cv. Tatra</strain>
        <tissue evidence="1">Young leaves</tissue>
    </source>
</reference>
<evidence type="ECO:0000313" key="1">
    <source>
        <dbReference type="EMBL" id="PNX61509.1"/>
    </source>
</evidence>
<evidence type="ECO:0000313" key="2">
    <source>
        <dbReference type="Proteomes" id="UP000236291"/>
    </source>
</evidence>
<comment type="caution">
    <text evidence="1">The sequence shown here is derived from an EMBL/GenBank/DDBJ whole genome shotgun (WGS) entry which is preliminary data.</text>
</comment>
<dbReference type="Proteomes" id="UP000236291">
    <property type="component" value="Unassembled WGS sequence"/>
</dbReference>
<proteinExistence type="predicted"/>
<protein>
    <submittedName>
        <fullName evidence="1">Uncharacterized protein</fullName>
    </submittedName>
</protein>
<organism evidence="1 2">
    <name type="scientific">Trifolium pratense</name>
    <name type="common">Red clover</name>
    <dbReference type="NCBI Taxonomy" id="57577"/>
    <lineage>
        <taxon>Eukaryota</taxon>
        <taxon>Viridiplantae</taxon>
        <taxon>Streptophyta</taxon>
        <taxon>Embryophyta</taxon>
        <taxon>Tracheophyta</taxon>
        <taxon>Spermatophyta</taxon>
        <taxon>Magnoliopsida</taxon>
        <taxon>eudicotyledons</taxon>
        <taxon>Gunneridae</taxon>
        <taxon>Pentapetalae</taxon>
        <taxon>rosids</taxon>
        <taxon>fabids</taxon>
        <taxon>Fabales</taxon>
        <taxon>Fabaceae</taxon>
        <taxon>Papilionoideae</taxon>
        <taxon>50 kb inversion clade</taxon>
        <taxon>NPAAA clade</taxon>
        <taxon>Hologalegina</taxon>
        <taxon>IRL clade</taxon>
        <taxon>Trifolieae</taxon>
        <taxon>Trifolium</taxon>
    </lineage>
</organism>
<gene>
    <name evidence="1" type="ORF">L195_g060703</name>
</gene>
<feature type="non-terminal residue" evidence="1">
    <location>
        <position position="1"/>
    </location>
</feature>
<dbReference type="AlphaFoldDB" id="A0A2K3K5E4"/>
<reference evidence="1 2" key="2">
    <citation type="journal article" date="2017" name="Front. Plant Sci.">
        <title>Gene Classification and Mining of Molecular Markers Useful in Red Clover (Trifolium pratense) Breeding.</title>
        <authorList>
            <person name="Istvanek J."/>
            <person name="Dluhosova J."/>
            <person name="Dluhos P."/>
            <person name="Patkova L."/>
            <person name="Nedelnik J."/>
            <person name="Repkova J."/>
        </authorList>
    </citation>
    <scope>NUCLEOTIDE SEQUENCE [LARGE SCALE GENOMIC DNA]</scope>
    <source>
        <strain evidence="2">cv. Tatra</strain>
        <tissue evidence="1">Young leaves</tissue>
    </source>
</reference>
<accession>A0A2K3K5E4</accession>
<dbReference type="EMBL" id="ASHM01142261">
    <property type="protein sequence ID" value="PNX61509.1"/>
    <property type="molecule type" value="Genomic_DNA"/>
</dbReference>
<name>A0A2K3K5E4_TRIPR</name>